<dbReference type="PANTHER" id="PTHR11055">
    <property type="entry name" value="BIFUNCTIONAL 3'-PHOSPHOADENOSINE 5'-PHOSPHOSULFATE SYNTHASE"/>
    <property type="match status" value="1"/>
</dbReference>
<dbReference type="GO" id="GO:0004020">
    <property type="term" value="F:adenylylsulfate kinase activity"/>
    <property type="evidence" value="ECO:0007669"/>
    <property type="project" value="UniProtKB-UniRule"/>
</dbReference>
<feature type="domain" description="APS kinase" evidence="15">
    <location>
        <begin position="25"/>
        <end position="173"/>
    </location>
</feature>
<dbReference type="NCBIfam" id="NF003013">
    <property type="entry name" value="PRK03846.1"/>
    <property type="match status" value="1"/>
</dbReference>
<organism evidence="16 17">
    <name type="scientific">Muriicola jejuensis</name>
    <dbReference type="NCBI Taxonomy" id="504488"/>
    <lineage>
        <taxon>Bacteria</taxon>
        <taxon>Pseudomonadati</taxon>
        <taxon>Bacteroidota</taxon>
        <taxon>Flavobacteriia</taxon>
        <taxon>Flavobacteriales</taxon>
        <taxon>Flavobacteriaceae</taxon>
        <taxon>Muriicola</taxon>
    </lineage>
</organism>
<dbReference type="HAMAP" id="MF_00065">
    <property type="entry name" value="Adenylyl_sulf_kinase"/>
    <property type="match status" value="1"/>
</dbReference>
<evidence type="ECO:0000259" key="15">
    <source>
        <dbReference type="Pfam" id="PF01583"/>
    </source>
</evidence>
<keyword evidence="6 13" id="KW-0808">Transferase</keyword>
<keyword evidence="8 13" id="KW-0418">Kinase</keyword>
<dbReference type="Proteomes" id="UP000468443">
    <property type="component" value="Unassembled WGS sequence"/>
</dbReference>
<evidence type="ECO:0000256" key="6">
    <source>
        <dbReference type="ARBA" id="ARBA00022679"/>
    </source>
</evidence>
<accession>A0A6P0UG00</accession>
<dbReference type="GO" id="GO:0000103">
    <property type="term" value="P:sulfate assimilation"/>
    <property type="evidence" value="ECO:0007669"/>
    <property type="project" value="UniProtKB-UniRule"/>
</dbReference>
<dbReference type="EC" id="2.7.1.25" evidence="5 13"/>
<dbReference type="Gene3D" id="3.40.50.300">
    <property type="entry name" value="P-loop containing nucleotide triphosphate hydrolases"/>
    <property type="match status" value="1"/>
</dbReference>
<dbReference type="UniPathway" id="UPA00140">
    <property type="reaction ID" value="UER00205"/>
</dbReference>
<feature type="binding site" evidence="13">
    <location>
        <begin position="32"/>
        <end position="39"/>
    </location>
    <ligand>
        <name>ATP</name>
        <dbReference type="ChEBI" id="CHEBI:30616"/>
    </ligand>
</feature>
<comment type="caution">
    <text evidence="16">The sequence shown here is derived from an EMBL/GenBank/DDBJ whole genome shotgun (WGS) entry which is preliminary data.</text>
</comment>
<evidence type="ECO:0000256" key="13">
    <source>
        <dbReference type="HAMAP-Rule" id="MF_00065"/>
    </source>
</evidence>
<dbReference type="GO" id="GO:0005524">
    <property type="term" value="F:ATP binding"/>
    <property type="evidence" value="ECO:0007669"/>
    <property type="project" value="UniProtKB-UniRule"/>
</dbReference>
<keyword evidence="13" id="KW-0597">Phosphoprotein</keyword>
<name>A0A6P0UG00_9FLAO</name>
<dbReference type="RefSeq" id="WP_163694007.1">
    <property type="nucleotide sequence ID" value="NZ_FXTW01000003.1"/>
</dbReference>
<keyword evidence="7 13" id="KW-0547">Nucleotide-binding</keyword>
<dbReference type="InterPro" id="IPR002891">
    <property type="entry name" value="APS"/>
</dbReference>
<evidence type="ECO:0000256" key="9">
    <source>
        <dbReference type="ARBA" id="ARBA00022840"/>
    </source>
</evidence>
<evidence type="ECO:0000256" key="12">
    <source>
        <dbReference type="ARBA" id="ARBA00031464"/>
    </source>
</evidence>
<comment type="similarity">
    <text evidence="4 13 14">Belongs to the APS kinase family.</text>
</comment>
<evidence type="ECO:0000256" key="1">
    <source>
        <dbReference type="ARBA" id="ARBA00001823"/>
    </source>
</evidence>
<dbReference type="SUPFAM" id="SSF52540">
    <property type="entry name" value="P-loop containing nucleoside triphosphate hydrolases"/>
    <property type="match status" value="1"/>
</dbReference>
<keyword evidence="9 13" id="KW-0067">ATP-binding</keyword>
<dbReference type="CDD" id="cd02027">
    <property type="entry name" value="APSK"/>
    <property type="match status" value="1"/>
</dbReference>
<proteinExistence type="inferred from homology"/>
<evidence type="ECO:0000256" key="11">
    <source>
        <dbReference type="ARBA" id="ARBA00031393"/>
    </source>
</evidence>
<evidence type="ECO:0000313" key="16">
    <source>
        <dbReference type="EMBL" id="NER11552.1"/>
    </source>
</evidence>
<reference evidence="16 17" key="1">
    <citation type="submission" date="2020-01" db="EMBL/GenBank/DDBJ databases">
        <title>Muriicola jejuensis KCTC 22299.</title>
        <authorList>
            <person name="Wang G."/>
        </authorList>
    </citation>
    <scope>NUCLEOTIDE SEQUENCE [LARGE SCALE GENOMIC DNA]</scope>
    <source>
        <strain evidence="16 17">KCTC 22299</strain>
    </source>
</reference>
<dbReference type="GO" id="GO:0070814">
    <property type="term" value="P:hydrogen sulfide biosynthetic process"/>
    <property type="evidence" value="ECO:0007669"/>
    <property type="project" value="UniProtKB-UniRule"/>
</dbReference>
<evidence type="ECO:0000256" key="2">
    <source>
        <dbReference type="ARBA" id="ARBA00002632"/>
    </source>
</evidence>
<dbReference type="InterPro" id="IPR027417">
    <property type="entry name" value="P-loop_NTPase"/>
</dbReference>
<evidence type="ECO:0000256" key="14">
    <source>
        <dbReference type="RuleBase" id="RU004347"/>
    </source>
</evidence>
<sequence length="196" mass="21943">MAKNIVKHEYKISPEDRRLKNGHNSFMVFFTGLSGSGKSTLANALELKLQSQNIQTFVIDGDNLRTGINKDLSFSPEDRSENIRRIGEIGKLFIDAGIVILAAFVAPYERDRNHIRSTIGAERFVEVFVNTSLKVCEERDVKGLYKLARTGKIKNMTGISAPYEIPSSPAVKVSDKNSVDEAIELIYKTIRPKLKL</sequence>
<dbReference type="EMBL" id="JAABOP010000005">
    <property type="protein sequence ID" value="NER11552.1"/>
    <property type="molecule type" value="Genomic_DNA"/>
</dbReference>
<dbReference type="AlphaFoldDB" id="A0A6P0UG00"/>
<evidence type="ECO:0000256" key="8">
    <source>
        <dbReference type="ARBA" id="ARBA00022777"/>
    </source>
</evidence>
<gene>
    <name evidence="13 16" type="primary">cysC</name>
    <name evidence="16" type="ORF">GWK09_13550</name>
</gene>
<protein>
    <recommendedName>
        <fullName evidence="5 13">Adenylyl-sulfate kinase</fullName>
        <ecNumber evidence="5 13">2.7.1.25</ecNumber>
    </recommendedName>
    <alternativeName>
        <fullName evidence="11 13">APS kinase</fullName>
    </alternativeName>
    <alternativeName>
        <fullName evidence="12 13">ATP adenosine-5'-phosphosulfate 3'-phosphotransferase</fullName>
    </alternativeName>
    <alternativeName>
        <fullName evidence="10 13">Adenosine-5'-phosphosulfate kinase</fullName>
    </alternativeName>
</protein>
<comment type="catalytic activity">
    <reaction evidence="1 13 14">
        <text>adenosine 5'-phosphosulfate + ATP = 3'-phosphoadenylyl sulfate + ADP + H(+)</text>
        <dbReference type="Rhea" id="RHEA:24152"/>
        <dbReference type="ChEBI" id="CHEBI:15378"/>
        <dbReference type="ChEBI" id="CHEBI:30616"/>
        <dbReference type="ChEBI" id="CHEBI:58243"/>
        <dbReference type="ChEBI" id="CHEBI:58339"/>
        <dbReference type="ChEBI" id="CHEBI:456216"/>
        <dbReference type="EC" id="2.7.1.25"/>
    </reaction>
</comment>
<evidence type="ECO:0000256" key="7">
    <source>
        <dbReference type="ARBA" id="ARBA00022741"/>
    </source>
</evidence>
<evidence type="ECO:0000256" key="3">
    <source>
        <dbReference type="ARBA" id="ARBA00004806"/>
    </source>
</evidence>
<dbReference type="PANTHER" id="PTHR11055:SF1">
    <property type="entry name" value="PAPS SYNTHETASE, ISOFORM D"/>
    <property type="match status" value="1"/>
</dbReference>
<evidence type="ECO:0000256" key="10">
    <source>
        <dbReference type="ARBA" id="ARBA00029724"/>
    </source>
</evidence>
<evidence type="ECO:0000313" key="17">
    <source>
        <dbReference type="Proteomes" id="UP000468443"/>
    </source>
</evidence>
<keyword evidence="17" id="KW-1185">Reference proteome</keyword>
<evidence type="ECO:0000256" key="4">
    <source>
        <dbReference type="ARBA" id="ARBA00007008"/>
    </source>
</evidence>
<dbReference type="NCBIfam" id="TIGR00455">
    <property type="entry name" value="apsK"/>
    <property type="match status" value="1"/>
</dbReference>
<comment type="caution">
    <text evidence="13">Lacks conserved residue(s) required for the propagation of feature annotation.</text>
</comment>
<comment type="function">
    <text evidence="2 13 14">Catalyzes the synthesis of activated sulfate.</text>
</comment>
<dbReference type="Pfam" id="PF01583">
    <property type="entry name" value="APS_kinase"/>
    <property type="match status" value="1"/>
</dbReference>
<dbReference type="InterPro" id="IPR059117">
    <property type="entry name" value="APS_kinase_dom"/>
</dbReference>
<comment type="pathway">
    <text evidence="3 13 14">Sulfur metabolism; hydrogen sulfide biosynthesis; sulfite from sulfate: step 2/3.</text>
</comment>
<evidence type="ECO:0000256" key="5">
    <source>
        <dbReference type="ARBA" id="ARBA00012121"/>
    </source>
</evidence>